<dbReference type="Pfam" id="PF02423">
    <property type="entry name" value="OCD_Mu_crystall"/>
    <property type="match status" value="1"/>
</dbReference>
<reference evidence="2" key="1">
    <citation type="submission" date="2024-05" db="EMBL/GenBank/DDBJ databases">
        <authorList>
            <person name="Kim S."/>
            <person name="Heo J."/>
            <person name="Choi H."/>
            <person name="Choi Y."/>
            <person name="Kwon S.-W."/>
            <person name="Kim Y."/>
        </authorList>
    </citation>
    <scope>NUCLEOTIDE SEQUENCE</scope>
    <source>
        <strain evidence="2">KACC 23698</strain>
    </source>
</reference>
<dbReference type="RefSeq" id="WP_406856012.1">
    <property type="nucleotide sequence ID" value="NZ_CP157484.1"/>
</dbReference>
<comment type="similarity">
    <text evidence="1">Belongs to the ornithine cyclodeaminase/mu-crystallin family.</text>
</comment>
<dbReference type="Gene3D" id="3.30.1780.10">
    <property type="entry name" value="ornithine cyclodeaminase, domain 1"/>
    <property type="match status" value="1"/>
</dbReference>
<protein>
    <submittedName>
        <fullName evidence="2">Ornithine cyclodeaminase family protein</fullName>
    </submittedName>
</protein>
<dbReference type="InterPro" id="IPR036291">
    <property type="entry name" value="NAD(P)-bd_dom_sf"/>
</dbReference>
<dbReference type="EMBL" id="CP157484">
    <property type="protein sequence ID" value="XBO39174.1"/>
    <property type="molecule type" value="Genomic_DNA"/>
</dbReference>
<dbReference type="AlphaFoldDB" id="A0AAU7JGR2"/>
<dbReference type="PIRSF" id="PIRSF001439">
    <property type="entry name" value="CryM"/>
    <property type="match status" value="1"/>
</dbReference>
<sequence>MKIVSAAEVDRALDPASLADALAEAFRLDVVVPVRHHHEVERPDGEATLLLMPAWTGPTAAEPFLGTKIVTIFPGNGARGLPSVLGTYMLLDGATGAPLAAIDGTRLTVWRTAAASALAARHLARPDASRMVMAGAGALAPFLIRAHAAQRPLTDVALWNHRPERAEAVARRLAAEGLPVRAVVDLETAVRGADIVSSATLSEQPLIRGAWLKPGAHVDCVGAFKPSMRETDDDVIRRASLFCDTRAGALKEGGDLAQPLASGLIVAGDVRADLYELARGAHPGRESDDEITLFKSVGTAIEDLAAAILVWRRIGAA</sequence>
<proteinExistence type="inferred from homology"/>
<dbReference type="GO" id="GO:0016491">
    <property type="term" value="F:oxidoreductase activity"/>
    <property type="evidence" value="ECO:0007669"/>
    <property type="project" value="UniProtKB-ARBA"/>
</dbReference>
<dbReference type="PANTHER" id="PTHR13812:SF19">
    <property type="entry name" value="KETIMINE REDUCTASE MU-CRYSTALLIN"/>
    <property type="match status" value="1"/>
</dbReference>
<dbReference type="PANTHER" id="PTHR13812">
    <property type="entry name" value="KETIMINE REDUCTASE MU-CRYSTALLIN"/>
    <property type="match status" value="1"/>
</dbReference>
<accession>A0AAU7JGR2</accession>
<evidence type="ECO:0000313" key="2">
    <source>
        <dbReference type="EMBL" id="XBO39174.1"/>
    </source>
</evidence>
<dbReference type="FunFam" id="3.40.50.720:FF:000311">
    <property type="entry name" value="Ornithine cyclodeaminase"/>
    <property type="match status" value="1"/>
</dbReference>
<evidence type="ECO:0000256" key="1">
    <source>
        <dbReference type="ARBA" id="ARBA00008903"/>
    </source>
</evidence>
<dbReference type="GO" id="GO:0019752">
    <property type="term" value="P:carboxylic acid metabolic process"/>
    <property type="evidence" value="ECO:0007669"/>
    <property type="project" value="UniProtKB-ARBA"/>
</dbReference>
<gene>
    <name evidence="2" type="ORF">ABEG18_26455</name>
</gene>
<dbReference type="GO" id="GO:0005737">
    <property type="term" value="C:cytoplasm"/>
    <property type="evidence" value="ECO:0007669"/>
    <property type="project" value="TreeGrafter"/>
</dbReference>
<dbReference type="InterPro" id="IPR003462">
    <property type="entry name" value="ODC_Mu_crystall"/>
</dbReference>
<dbReference type="Gene3D" id="3.40.50.720">
    <property type="entry name" value="NAD(P)-binding Rossmann-like Domain"/>
    <property type="match status" value="1"/>
</dbReference>
<dbReference type="InterPro" id="IPR023401">
    <property type="entry name" value="ODC_N"/>
</dbReference>
<dbReference type="SUPFAM" id="SSF51735">
    <property type="entry name" value="NAD(P)-binding Rossmann-fold domains"/>
    <property type="match status" value="1"/>
</dbReference>
<name>A0AAU7JGR2_9HYPH</name>
<dbReference type="NCBIfam" id="NF004793">
    <property type="entry name" value="PRK06141.1"/>
    <property type="match status" value="1"/>
</dbReference>
<organism evidence="2">
    <name type="scientific">Alsobacter sp. KACC 23698</name>
    <dbReference type="NCBI Taxonomy" id="3149229"/>
    <lineage>
        <taxon>Bacteria</taxon>
        <taxon>Pseudomonadati</taxon>
        <taxon>Pseudomonadota</taxon>
        <taxon>Alphaproteobacteria</taxon>
        <taxon>Hyphomicrobiales</taxon>
        <taxon>Alsobacteraceae</taxon>
        <taxon>Alsobacter</taxon>
    </lineage>
</organism>